<evidence type="ECO:0000256" key="4">
    <source>
        <dbReference type="ARBA" id="ARBA00022618"/>
    </source>
</evidence>
<feature type="domain" description="TOG" evidence="12">
    <location>
        <begin position="1612"/>
        <end position="1849"/>
    </location>
</feature>
<dbReference type="InterPro" id="IPR034085">
    <property type="entry name" value="TOG"/>
</dbReference>
<dbReference type="GO" id="GO:0005819">
    <property type="term" value="C:spindle"/>
    <property type="evidence" value="ECO:0007669"/>
    <property type="project" value="UniProtKB-SubCell"/>
</dbReference>
<evidence type="ECO:0000256" key="1">
    <source>
        <dbReference type="ARBA" id="ARBA00004186"/>
    </source>
</evidence>
<evidence type="ECO:0000256" key="9">
    <source>
        <dbReference type="PROSITE-ProRule" id="PRU00103"/>
    </source>
</evidence>
<organism evidence="13 14">
    <name type="scientific">Diversispora eburnea</name>
    <dbReference type="NCBI Taxonomy" id="1213867"/>
    <lineage>
        <taxon>Eukaryota</taxon>
        <taxon>Fungi</taxon>
        <taxon>Fungi incertae sedis</taxon>
        <taxon>Mucoromycota</taxon>
        <taxon>Glomeromycotina</taxon>
        <taxon>Glomeromycetes</taxon>
        <taxon>Diversisporales</taxon>
        <taxon>Diversisporaceae</taxon>
        <taxon>Diversispora</taxon>
    </lineage>
</organism>
<evidence type="ECO:0000256" key="6">
    <source>
        <dbReference type="ARBA" id="ARBA00022737"/>
    </source>
</evidence>
<dbReference type="PANTHER" id="PTHR21567:SF9">
    <property type="entry name" value="CLIP-ASSOCIATING PROTEIN"/>
    <property type="match status" value="1"/>
</dbReference>
<feature type="domain" description="TOG" evidence="12">
    <location>
        <begin position="281"/>
        <end position="520"/>
    </location>
</feature>
<feature type="coiled-coil region" evidence="10">
    <location>
        <begin position="884"/>
        <end position="1022"/>
    </location>
</feature>
<feature type="region of interest" description="Disordered" evidence="11">
    <location>
        <begin position="1549"/>
        <end position="1595"/>
    </location>
</feature>
<feature type="region of interest" description="Disordered" evidence="11">
    <location>
        <begin position="1342"/>
        <end position="1498"/>
    </location>
</feature>
<dbReference type="Gene3D" id="1.25.10.10">
    <property type="entry name" value="Leucine-rich Repeat Variant"/>
    <property type="match status" value="3"/>
</dbReference>
<dbReference type="GO" id="GO:0000226">
    <property type="term" value="P:microtubule cytoskeleton organization"/>
    <property type="evidence" value="ECO:0007669"/>
    <property type="project" value="UniProtKB-ARBA"/>
</dbReference>
<accession>A0A9N8Z1S2</accession>
<feature type="repeat" description="HEAT" evidence="9">
    <location>
        <begin position="1785"/>
        <end position="1820"/>
    </location>
</feature>
<dbReference type="InterPro" id="IPR021133">
    <property type="entry name" value="HEAT_type_2"/>
</dbReference>
<keyword evidence="3" id="KW-0963">Cytoplasm</keyword>
<dbReference type="InterPro" id="IPR024395">
    <property type="entry name" value="CLASP_N_dom"/>
</dbReference>
<dbReference type="GO" id="GO:0008017">
    <property type="term" value="F:microtubule binding"/>
    <property type="evidence" value="ECO:0007669"/>
    <property type="project" value="TreeGrafter"/>
</dbReference>
<dbReference type="EMBL" id="CAJVPK010000157">
    <property type="protein sequence ID" value="CAG8462586.1"/>
    <property type="molecule type" value="Genomic_DNA"/>
</dbReference>
<comment type="caution">
    <text evidence="13">The sequence shown here is derived from an EMBL/GenBank/DDBJ whole genome shotgun (WGS) entry which is preliminary data.</text>
</comment>
<keyword evidence="7" id="KW-0498">Mitosis</keyword>
<sequence>MTEIVDKVIETLKGNSLDKKIDVLEKLEEELEEQTPLEPQEISQLTPVLREAIKGSHAAISYAALTCLNKFVLLIAETHPSQYKNVVTTFASVVIDKFGDSKEKSKEIALQVLFTMYNSATSINGGANTITALGQTIKEYAFGHKQWKVREQILHWVLYSTKNIKDFSLRQWVPYMVKLLEDTHESVRETAKDIIVLLFSGAASHAKTDLKRELREQSIRSAIADYILARIFGSNDVESYNDDNLTDSKIEFDKEDRIDDVKEIIRPMSSAESDVGAIHVDSAKELEKEFQNLSINFQGKESEENWLIRERAVNRMRALVRGDAFTYYKESFINGLKITIDGFLTSLMSLRTTLSLASSNLLNDLATNLGPALDPFADNILAALIKMVLSTKKIISRAASNSAHALLEHASYHHRLVTQLWNAMEEQNKQLREHAICFVKTVINSHSNKKDIIERTGGAESLEKCVRKGLTDANPKVRETCREVFWIFYEVWPERGENIEPAVKKQLERDKPKHSNVMSPTRTTIIPLGNRSSVIKPKRPPSISTSDNITGEEINTFSPTMSELRPKTSSPARSKTPTPRQEQLRPKTPSSAPKLRSKSPAPPAMRKSKSAHSTEGQPSNAVPVSVPIQPRKLSVIEQLSHSSPNTRIEGIFNVAQLVVKRTLETPSGKPDFKKALLPTDEEITPHIFKILEDTNIKVLEQFFEPNVFLELAKITKLEYLIPHVILLLTDETKPEQSEVARNFLPRIKKSIGDDKALATLDKCLSLLGNTATAPRKLSTAFNFTPPQRRKIANGILIWLNEAINPKLEEAENNDGLVRGYIGDLDKYQQLAHHIIQMATKTKKVSENYEPLCDFIVSLHKLKPDTFESVLYTYDNRTIDTIGEIVGWEEELKEAEEELLEEQEEQENLARRQQELFEKEELERRTYEENLIKQQQMQLQELQRQKQEQLEKKKREREEREKQLQQEKQLQLEQEYARELQRQEWELEQQRKRELAQREFELQREIQIKRERELQEQRELEREREYQRELQMKHERELQEQRELEYQRELQLKHERELQDQRELEFQRELQMKREREIQMKRERELNEQRELEYQRELRERELQEQRELEYQQEVQKRERELQEQRELEYQRELQIKRERELQEQHERELQEQHELEYQRDLQMKHERELQEQHELEYQRELQMKRERELQEQRELEYKQEAQKRERELQEHRELEYQRELQIKRERELQEQRELEYKQEAQKRELEYQQETQKRELELQDQKSDREQRELDFQRGIQIKREQEQCGLDLKFQNEKEIHDLERHQSELNLKNTEENDWEFYRQKSGRDQNQYEKNYLLRNSNRESDWDERSSLSSPRDRKNFEFRDPKEGIRSSRIIKDSDIDDSNPRIPSRNEYDNYDNRGTQPSARNLWENDWNSGYKRNSSRDSGYKRNLSRDPGYKRSSSRDSGYKRNLSRDPGYKRNSSRDSGYKRNSSRDSGLSNNRSELVSRGRRMSRDSSWTEAMDKETFVEESYDELDHIEPVIPEPITPEAVNYSPVLIDNVEIQENVPNEEIRPDNFDNNPTSQKQLLDAEQSQSQASDQVPNARQRAINHNSQSSQSAQAKKLLLITLLAQLNSHVVDSVLFSALRRLSTDLSLISLNDKKLADDIWENGERFGELMTALIGFLSDKDQQNTELKEHAIILLDRLIENQFEYTSERRLERDILRVLLECRSESSKNVYEYADESLNNYIQRIDMSAALYALIDIMESDIFADMNPKMTISAFVALFRLIKRYNKQSLERQIGRIIPLMVKGFKDQRSIVRKSVIDTFVAIYLILGEDDILFQYLHDLNNVQIKVINYYFAKNKFRLHS</sequence>
<evidence type="ECO:0000256" key="8">
    <source>
        <dbReference type="ARBA" id="ARBA00023212"/>
    </source>
</evidence>
<dbReference type="GO" id="GO:0000278">
    <property type="term" value="P:mitotic cell cycle"/>
    <property type="evidence" value="ECO:0007669"/>
    <property type="project" value="UniProtKB-ARBA"/>
</dbReference>
<dbReference type="InterPro" id="IPR016024">
    <property type="entry name" value="ARM-type_fold"/>
</dbReference>
<evidence type="ECO:0000256" key="11">
    <source>
        <dbReference type="SAM" id="MobiDB-lite"/>
    </source>
</evidence>
<dbReference type="InterPro" id="IPR011989">
    <property type="entry name" value="ARM-like"/>
</dbReference>
<name>A0A9N8Z1S2_9GLOM</name>
<keyword evidence="4" id="KW-0132">Cell division</keyword>
<dbReference type="PROSITE" id="PS50077">
    <property type="entry name" value="HEAT_REPEAT"/>
    <property type="match status" value="1"/>
</dbReference>
<dbReference type="SMART" id="SM01349">
    <property type="entry name" value="TOG"/>
    <property type="match status" value="3"/>
</dbReference>
<evidence type="ECO:0000256" key="3">
    <source>
        <dbReference type="ARBA" id="ARBA00022490"/>
    </source>
</evidence>
<gene>
    <name evidence="13" type="ORF">DEBURN_LOCUS2758</name>
</gene>
<dbReference type="Pfam" id="PF12348">
    <property type="entry name" value="CLASP_N"/>
    <property type="match status" value="2"/>
</dbReference>
<feature type="compositionally biased region" description="Basic and acidic residues" evidence="11">
    <location>
        <begin position="1342"/>
        <end position="1379"/>
    </location>
</feature>
<reference evidence="13" key="1">
    <citation type="submission" date="2021-06" db="EMBL/GenBank/DDBJ databases">
        <authorList>
            <person name="Kallberg Y."/>
            <person name="Tangrot J."/>
            <person name="Rosling A."/>
        </authorList>
    </citation>
    <scope>NUCLEOTIDE SEQUENCE</scope>
    <source>
        <strain evidence="13">AZ414A</strain>
    </source>
</reference>
<keyword evidence="10" id="KW-0175">Coiled coil</keyword>
<dbReference type="PANTHER" id="PTHR21567">
    <property type="entry name" value="CLASP"/>
    <property type="match status" value="1"/>
</dbReference>
<comment type="similarity">
    <text evidence="2">Belongs to the CLASP family.</text>
</comment>
<evidence type="ECO:0000256" key="2">
    <source>
        <dbReference type="ARBA" id="ARBA00009549"/>
    </source>
</evidence>
<evidence type="ECO:0000256" key="10">
    <source>
        <dbReference type="SAM" id="Coils"/>
    </source>
</evidence>
<keyword evidence="7" id="KW-0131">Cell cycle</keyword>
<feature type="compositionally biased region" description="Polar residues" evidence="11">
    <location>
        <begin position="542"/>
        <end position="581"/>
    </location>
</feature>
<feature type="compositionally biased region" description="Polar residues" evidence="11">
    <location>
        <begin position="1474"/>
        <end position="1484"/>
    </location>
</feature>
<protein>
    <submittedName>
        <fullName evidence="13">3947_t:CDS:1</fullName>
    </submittedName>
</protein>
<keyword evidence="6" id="KW-0677">Repeat</keyword>
<dbReference type="OrthoDB" id="46159at2759"/>
<feature type="compositionally biased region" description="Low complexity" evidence="11">
    <location>
        <begin position="1566"/>
        <end position="1580"/>
    </location>
</feature>
<feature type="region of interest" description="Disordered" evidence="11">
    <location>
        <begin position="1142"/>
        <end position="1170"/>
    </location>
</feature>
<evidence type="ECO:0000256" key="5">
    <source>
        <dbReference type="ARBA" id="ARBA00022701"/>
    </source>
</evidence>
<dbReference type="GO" id="GO:0051301">
    <property type="term" value="P:cell division"/>
    <property type="evidence" value="ECO:0007669"/>
    <property type="project" value="UniProtKB-KW"/>
</dbReference>
<feature type="region of interest" description="Disordered" evidence="11">
    <location>
        <begin position="506"/>
        <end position="626"/>
    </location>
</feature>
<evidence type="ECO:0000313" key="13">
    <source>
        <dbReference type="EMBL" id="CAG8462586.1"/>
    </source>
</evidence>
<dbReference type="GO" id="GO:0005881">
    <property type="term" value="C:cytoplasmic microtubule"/>
    <property type="evidence" value="ECO:0007669"/>
    <property type="project" value="TreeGrafter"/>
</dbReference>
<keyword evidence="14" id="KW-1185">Reference proteome</keyword>
<feature type="compositionally biased region" description="Polar residues" evidence="11">
    <location>
        <begin position="611"/>
        <end position="622"/>
    </location>
</feature>
<evidence type="ECO:0000259" key="12">
    <source>
        <dbReference type="SMART" id="SM01349"/>
    </source>
</evidence>
<evidence type="ECO:0000313" key="14">
    <source>
        <dbReference type="Proteomes" id="UP000789706"/>
    </source>
</evidence>
<dbReference type="GO" id="GO:0031110">
    <property type="term" value="P:regulation of microtubule polymerization or depolymerization"/>
    <property type="evidence" value="ECO:0007669"/>
    <property type="project" value="UniProtKB-ARBA"/>
</dbReference>
<keyword evidence="8" id="KW-0206">Cytoskeleton</keyword>
<feature type="domain" description="TOG" evidence="12">
    <location>
        <begin position="3"/>
        <end position="237"/>
    </location>
</feature>
<dbReference type="GO" id="GO:1902903">
    <property type="term" value="P:regulation of supramolecular fiber organization"/>
    <property type="evidence" value="ECO:0007669"/>
    <property type="project" value="UniProtKB-ARBA"/>
</dbReference>
<dbReference type="SUPFAM" id="SSF48371">
    <property type="entry name" value="ARM repeat"/>
    <property type="match status" value="2"/>
</dbReference>
<proteinExistence type="inferred from homology"/>
<comment type="subcellular location">
    <subcellularLocation>
        <location evidence="1">Cytoplasm</location>
        <location evidence="1">Cytoskeleton</location>
        <location evidence="1">Spindle</location>
    </subcellularLocation>
</comment>
<feature type="compositionally biased region" description="Basic and acidic residues" evidence="11">
    <location>
        <begin position="1422"/>
        <end position="1468"/>
    </location>
</feature>
<dbReference type="Proteomes" id="UP000789706">
    <property type="component" value="Unassembled WGS sequence"/>
</dbReference>
<evidence type="ECO:0000256" key="7">
    <source>
        <dbReference type="ARBA" id="ARBA00022776"/>
    </source>
</evidence>
<keyword evidence="5" id="KW-0493">Microtubule</keyword>